<name>A0A830HPW4_9CHLO</name>
<dbReference type="EMBL" id="BNJQ01000022">
    <property type="protein sequence ID" value="GHP08783.1"/>
    <property type="molecule type" value="Genomic_DNA"/>
</dbReference>
<organism evidence="1 2">
    <name type="scientific">Pycnococcus provasolii</name>
    <dbReference type="NCBI Taxonomy" id="41880"/>
    <lineage>
        <taxon>Eukaryota</taxon>
        <taxon>Viridiplantae</taxon>
        <taxon>Chlorophyta</taxon>
        <taxon>Pseudoscourfieldiophyceae</taxon>
        <taxon>Pseudoscourfieldiales</taxon>
        <taxon>Pycnococcaceae</taxon>
        <taxon>Pycnococcus</taxon>
    </lineage>
</organism>
<gene>
    <name evidence="1" type="ORF">PPROV_000752000</name>
</gene>
<reference evidence="1" key="1">
    <citation type="submission" date="2020-10" db="EMBL/GenBank/DDBJ databases">
        <title>Unveiling of a novel bifunctional photoreceptor, Dualchrome1, isolated from a cosmopolitan green alga.</title>
        <authorList>
            <person name="Suzuki S."/>
            <person name="Kawachi M."/>
        </authorList>
    </citation>
    <scope>NUCLEOTIDE SEQUENCE</scope>
    <source>
        <strain evidence="1">NIES 2893</strain>
    </source>
</reference>
<evidence type="ECO:0000313" key="2">
    <source>
        <dbReference type="Proteomes" id="UP000660262"/>
    </source>
</evidence>
<dbReference type="AlphaFoldDB" id="A0A830HPW4"/>
<comment type="caution">
    <text evidence="1">The sequence shown here is derived from an EMBL/GenBank/DDBJ whole genome shotgun (WGS) entry which is preliminary data.</text>
</comment>
<protein>
    <submittedName>
        <fullName evidence="1">Uncharacterized protein</fullName>
    </submittedName>
</protein>
<dbReference type="Proteomes" id="UP000660262">
    <property type="component" value="Unassembled WGS sequence"/>
</dbReference>
<sequence length="116" mass="12444">MPGAATAEDAACLVGRERELARQASGAMAEGIGARAGGCDGVEAVVKQFAAELHAKRKLRQTLKVLRLPRANRKWRWETSRDVDVYCPREGGGRRFVCAIRVGKSGSFVTTASAKA</sequence>
<keyword evidence="2" id="KW-1185">Reference proteome</keyword>
<proteinExistence type="predicted"/>
<evidence type="ECO:0000313" key="1">
    <source>
        <dbReference type="EMBL" id="GHP08783.1"/>
    </source>
</evidence>
<accession>A0A830HPW4</accession>